<accession>A0A7W3R9K6</accession>
<keyword evidence="1" id="KW-0863">Zinc-finger</keyword>
<dbReference type="InterPro" id="IPR007527">
    <property type="entry name" value="Znf_SWIM"/>
</dbReference>
<protein>
    <recommendedName>
        <fullName evidence="3">SWIM-type domain-containing protein</fullName>
    </recommendedName>
</protein>
<dbReference type="GO" id="GO:0008270">
    <property type="term" value="F:zinc ion binding"/>
    <property type="evidence" value="ECO:0007669"/>
    <property type="project" value="UniProtKB-KW"/>
</dbReference>
<evidence type="ECO:0000256" key="1">
    <source>
        <dbReference type="PROSITE-ProRule" id="PRU00325"/>
    </source>
</evidence>
<comment type="caution">
    <text evidence="4">The sequence shown here is derived from an EMBL/GenBank/DDBJ whole genome shotgun (WGS) entry which is preliminary data.</text>
</comment>
<gene>
    <name evidence="4" type="ORF">HNR21_003621</name>
</gene>
<evidence type="ECO:0000313" key="4">
    <source>
        <dbReference type="EMBL" id="MBA9004739.1"/>
    </source>
</evidence>
<feature type="region of interest" description="Disordered" evidence="2">
    <location>
        <begin position="53"/>
        <end position="79"/>
    </location>
</feature>
<proteinExistence type="predicted"/>
<feature type="domain" description="SWIM-type" evidence="3">
    <location>
        <begin position="1"/>
        <end position="30"/>
    </location>
</feature>
<dbReference type="PROSITE" id="PS50966">
    <property type="entry name" value="ZF_SWIM"/>
    <property type="match status" value="1"/>
</dbReference>
<evidence type="ECO:0000259" key="3">
    <source>
        <dbReference type="PROSITE" id="PS50966"/>
    </source>
</evidence>
<reference evidence="4 5" key="1">
    <citation type="submission" date="2020-08" db="EMBL/GenBank/DDBJ databases">
        <title>Sequencing the genomes of 1000 actinobacteria strains.</title>
        <authorList>
            <person name="Klenk H.-P."/>
        </authorList>
    </citation>
    <scope>NUCLEOTIDE SEQUENCE [LARGE SCALE GENOMIC DNA]</scope>
    <source>
        <strain evidence="4 5">DSM 45823</strain>
    </source>
</reference>
<keyword evidence="1" id="KW-0479">Metal-binding</keyword>
<evidence type="ECO:0000313" key="5">
    <source>
        <dbReference type="Proteomes" id="UP000539313"/>
    </source>
</evidence>
<name>A0A7W3R9K6_9ACTN</name>
<evidence type="ECO:0000256" key="2">
    <source>
        <dbReference type="SAM" id="MobiDB-lite"/>
    </source>
</evidence>
<keyword evidence="5" id="KW-1185">Reference proteome</keyword>
<organism evidence="4 5">
    <name type="scientific">Thermomonospora cellulosilytica</name>
    <dbReference type="NCBI Taxonomy" id="1411118"/>
    <lineage>
        <taxon>Bacteria</taxon>
        <taxon>Bacillati</taxon>
        <taxon>Actinomycetota</taxon>
        <taxon>Actinomycetes</taxon>
        <taxon>Streptosporangiales</taxon>
        <taxon>Thermomonosporaceae</taxon>
        <taxon>Thermomonospora</taxon>
    </lineage>
</organism>
<dbReference type="Pfam" id="PF04434">
    <property type="entry name" value="SWIM"/>
    <property type="match status" value="1"/>
</dbReference>
<dbReference type="AlphaFoldDB" id="A0A7W3R9K6"/>
<dbReference type="RefSeq" id="WP_312881084.1">
    <property type="nucleotide sequence ID" value="NZ_JACJII010000001.1"/>
</dbReference>
<sequence>MDLSEPAFRCSCPSRKFPCKHALALLLLWSDGAVRPGDRPQWAAEWLDQRRERAARARRKEPAARAPDPRTAQRREQRVDDGVAELSVWLRDRIGQGLARHDDADHGAWADVARRMVDQQAPGLANTVRGLYSLRYGDDWPGRMLAELGLLALLLRAYRRRAELPEPLRATVRSRVGFTVPQEEVLRGERVRDEWYVTGSRDAEQDQITTRRVWLRGRRTGRSALVLSFAAPGRPLDASLVVGTAFDGELAFYPGAQPLRAIVAERHGPVPAVPQGTTVGGLLQEYADALTRDPWLESWPALLRDVRLATPRDVPVRPDTLHVMDPHGDTLPLHFPSVEESRRDPWRLLAVSGGAPFTLAGEWSPGGLRPLSAWHSQEGLVVL</sequence>
<dbReference type="Proteomes" id="UP000539313">
    <property type="component" value="Unassembled WGS sequence"/>
</dbReference>
<dbReference type="EMBL" id="JACJII010000001">
    <property type="protein sequence ID" value="MBA9004739.1"/>
    <property type="molecule type" value="Genomic_DNA"/>
</dbReference>
<keyword evidence="1" id="KW-0862">Zinc</keyword>